<evidence type="ECO:0000256" key="2">
    <source>
        <dbReference type="ARBA" id="ARBA00009978"/>
    </source>
</evidence>
<protein>
    <recommendedName>
        <fullName evidence="7 8">Peptide chain release factor 3</fullName>
        <shortName evidence="8">RF-3</shortName>
    </recommendedName>
</protein>
<proteinExistence type="inferred from homology"/>
<accession>A0A2U0S9D2</accession>
<dbReference type="PANTHER" id="PTHR43556">
    <property type="entry name" value="PEPTIDE CHAIN RELEASE FACTOR RF3"/>
    <property type="match status" value="1"/>
</dbReference>
<dbReference type="PROSITE" id="PS51722">
    <property type="entry name" value="G_TR_2"/>
    <property type="match status" value="1"/>
</dbReference>
<dbReference type="CDD" id="cd04169">
    <property type="entry name" value="RF3"/>
    <property type="match status" value="1"/>
</dbReference>
<dbReference type="InterPro" id="IPR041732">
    <property type="entry name" value="RF3_GTP-bd"/>
</dbReference>
<dbReference type="SUPFAM" id="SSF50447">
    <property type="entry name" value="Translation proteins"/>
    <property type="match status" value="1"/>
</dbReference>
<keyword evidence="6 8" id="KW-0342">GTP-binding</keyword>
<sequence length="522" mass="57525">MSPSDRRTFAIISHPDAGKTTLTEKLLLFGGAIHLAGEVKARGAARRARSDWMKIEQQRGISVTSSVMTFERDGITFNLLDTPGHEDFSEDTYRTLTAVDSAVMVIDVAKGIESQTRKLFEVCRLRNVPIITFVNKVDREGREVFATLDEVAELLQLDVVPMTWPVGMGGTFEGIFDLATNRLLLPEGDSREFHGKVIQTSGVDDPQLDAILSADNLAKLREDVELAQAGYAEFDGEAYRNGDMTPVYFGSALKEFGVDSLIAAIAEFAPPPHALPAEPAPVEPTRDEVTGFVFKVQANMDPNHRDRIAFMRLVSGTFKRGMKLVPTGHGKPIAIHSPILFFARERELADEAFPGDIIGIPNHGTLRVGDTLSERAGVRFTGLPNFAPEILRRVALKDPTKTKQLRKALDDLSEEGVIQVFYPEIGSNWIIGVVGQLQLDVLLSRLDAEYKVGAVLEPSPYDTARWVASDDAAALKEFLDLNRGALAKDRDGNPVFLAKSAWEVGYIAERYNKVTFAATRER</sequence>
<dbReference type="SUPFAM" id="SSF52540">
    <property type="entry name" value="P-loop containing nucleoside triphosphate hydrolases"/>
    <property type="match status" value="1"/>
</dbReference>
<evidence type="ECO:0000256" key="7">
    <source>
        <dbReference type="ARBA" id="ARBA00073639"/>
    </source>
</evidence>
<keyword evidence="11" id="KW-1185">Reference proteome</keyword>
<dbReference type="InterPro" id="IPR009000">
    <property type="entry name" value="Transl_B-barrel_sf"/>
</dbReference>
<dbReference type="OrthoDB" id="9802948at2"/>
<dbReference type="InterPro" id="IPR004548">
    <property type="entry name" value="PrfC"/>
</dbReference>
<feature type="domain" description="Tr-type G" evidence="9">
    <location>
        <begin position="4"/>
        <end position="273"/>
    </location>
</feature>
<dbReference type="AlphaFoldDB" id="A0A2U0S9D2"/>
<dbReference type="Gene3D" id="2.40.30.10">
    <property type="entry name" value="Translation factors"/>
    <property type="match status" value="1"/>
</dbReference>
<dbReference type="FunFam" id="3.40.50.300:FF:000542">
    <property type="entry name" value="Peptide chain release factor 3"/>
    <property type="match status" value="1"/>
</dbReference>
<dbReference type="InterPro" id="IPR035647">
    <property type="entry name" value="EFG_III/V"/>
</dbReference>
<dbReference type="Pfam" id="PF00009">
    <property type="entry name" value="GTP_EFTU"/>
    <property type="match status" value="1"/>
</dbReference>
<dbReference type="GO" id="GO:0006449">
    <property type="term" value="P:regulation of translational termination"/>
    <property type="evidence" value="ECO:0007669"/>
    <property type="project" value="UniProtKB-UniRule"/>
</dbReference>
<comment type="similarity">
    <text evidence="2 8">Belongs to the TRAFAC class translation factor GTPase superfamily. Classic translation factor GTPase family. PrfC subfamily.</text>
</comment>
<gene>
    <name evidence="8" type="primary">prfC</name>
    <name evidence="10" type="ORF">DD559_00285</name>
</gene>
<dbReference type="InterPro" id="IPR005225">
    <property type="entry name" value="Small_GTP-bd"/>
</dbReference>
<comment type="caution">
    <text evidence="10">The sequence shown here is derived from an EMBL/GenBank/DDBJ whole genome shotgun (WGS) entry which is preliminary data.</text>
</comment>
<dbReference type="Gene3D" id="3.30.70.3280">
    <property type="entry name" value="Peptide chain release factor 3, domain III"/>
    <property type="match status" value="1"/>
</dbReference>
<dbReference type="RefSeq" id="WP_116467434.1">
    <property type="nucleotide sequence ID" value="NZ_QENQ01000001.1"/>
</dbReference>
<dbReference type="Pfam" id="PF16658">
    <property type="entry name" value="RF3_C"/>
    <property type="match status" value="1"/>
</dbReference>
<evidence type="ECO:0000256" key="4">
    <source>
        <dbReference type="ARBA" id="ARBA00022741"/>
    </source>
</evidence>
<feature type="binding site" evidence="8">
    <location>
        <begin position="135"/>
        <end position="138"/>
    </location>
    <ligand>
        <name>GTP</name>
        <dbReference type="ChEBI" id="CHEBI:37565"/>
    </ligand>
</feature>
<evidence type="ECO:0000256" key="1">
    <source>
        <dbReference type="ARBA" id="ARBA00004496"/>
    </source>
</evidence>
<evidence type="ECO:0000313" key="11">
    <source>
        <dbReference type="Proteomes" id="UP000245890"/>
    </source>
</evidence>
<dbReference type="Proteomes" id="UP000245890">
    <property type="component" value="Unassembled WGS sequence"/>
</dbReference>
<dbReference type="FunFam" id="3.30.70.3280:FF:000001">
    <property type="entry name" value="Peptide chain release factor 3"/>
    <property type="match status" value="1"/>
</dbReference>
<dbReference type="GO" id="GO:0016150">
    <property type="term" value="F:translation release factor activity, codon nonspecific"/>
    <property type="evidence" value="ECO:0007669"/>
    <property type="project" value="TreeGrafter"/>
</dbReference>
<dbReference type="EMBL" id="QENQ01000001">
    <property type="protein sequence ID" value="PVX27978.1"/>
    <property type="molecule type" value="Genomic_DNA"/>
</dbReference>
<feature type="binding site" evidence="8">
    <location>
        <begin position="13"/>
        <end position="20"/>
    </location>
    <ligand>
        <name>GTP</name>
        <dbReference type="ChEBI" id="CHEBI:37565"/>
    </ligand>
</feature>
<dbReference type="GO" id="GO:0003924">
    <property type="term" value="F:GTPase activity"/>
    <property type="evidence" value="ECO:0007669"/>
    <property type="project" value="InterPro"/>
</dbReference>
<dbReference type="NCBIfam" id="NF001964">
    <property type="entry name" value="PRK00741.1"/>
    <property type="match status" value="1"/>
</dbReference>
<dbReference type="GO" id="GO:0005829">
    <property type="term" value="C:cytosol"/>
    <property type="evidence" value="ECO:0007669"/>
    <property type="project" value="TreeGrafter"/>
</dbReference>
<keyword evidence="4 8" id="KW-0547">Nucleotide-binding</keyword>
<dbReference type="InterPro" id="IPR038467">
    <property type="entry name" value="RF3_dom_3_sf"/>
</dbReference>
<dbReference type="InterPro" id="IPR027417">
    <property type="entry name" value="P-loop_NTPase"/>
</dbReference>
<dbReference type="NCBIfam" id="TIGR00503">
    <property type="entry name" value="prfC"/>
    <property type="match status" value="1"/>
</dbReference>
<dbReference type="InterPro" id="IPR053905">
    <property type="entry name" value="EF-G-like_DII"/>
</dbReference>
<dbReference type="InterPro" id="IPR000795">
    <property type="entry name" value="T_Tr_GTP-bd_dom"/>
</dbReference>
<dbReference type="PRINTS" id="PR00315">
    <property type="entry name" value="ELONGATNFCT"/>
</dbReference>
<organism evidence="10 11">
    <name type="scientific">Sphingomonas pokkalii</name>
    <dbReference type="NCBI Taxonomy" id="2175090"/>
    <lineage>
        <taxon>Bacteria</taxon>
        <taxon>Pseudomonadati</taxon>
        <taxon>Pseudomonadota</taxon>
        <taxon>Alphaproteobacteria</taxon>
        <taxon>Sphingomonadales</taxon>
        <taxon>Sphingomonadaceae</taxon>
        <taxon>Sphingomonas</taxon>
    </lineage>
</organism>
<reference evidence="10 11" key="1">
    <citation type="submission" date="2018-05" db="EMBL/GenBank/DDBJ databases">
        <title>Description of Sphingomonas pokkalii sp nov, isolated from the rhizosphere of saline tolerant pokkali rice and its draft genome analysis.</title>
        <authorList>
            <person name="Menon R."/>
            <person name="Kumari S."/>
            <person name="Rameshkumar N."/>
        </authorList>
    </citation>
    <scope>NUCLEOTIDE SEQUENCE [LARGE SCALE GENOMIC DNA]</scope>
    <source>
        <strain evidence="10 11">L3B27</strain>
    </source>
</reference>
<keyword evidence="5 8" id="KW-0648">Protein biosynthesis</keyword>
<dbReference type="InterPro" id="IPR032090">
    <property type="entry name" value="RF3_C"/>
</dbReference>
<comment type="subcellular location">
    <subcellularLocation>
        <location evidence="1 8">Cytoplasm</location>
    </subcellularLocation>
</comment>
<keyword evidence="3 8" id="KW-0963">Cytoplasm</keyword>
<evidence type="ECO:0000313" key="10">
    <source>
        <dbReference type="EMBL" id="PVX27978.1"/>
    </source>
</evidence>
<dbReference type="GO" id="GO:0005525">
    <property type="term" value="F:GTP binding"/>
    <property type="evidence" value="ECO:0007669"/>
    <property type="project" value="UniProtKB-UniRule"/>
</dbReference>
<comment type="function">
    <text evidence="8">Increases the formation of ribosomal termination complexes and stimulates activities of RF-1 and RF-2. It binds guanine nucleotides and has strong preference for UGA stop codons. It may interact directly with the ribosome. The stimulation of RF-1 and RF-2 is significantly reduced by GTP and GDP, but not by GMP.</text>
</comment>
<dbReference type="GO" id="GO:0016149">
    <property type="term" value="F:translation release factor activity, codon specific"/>
    <property type="evidence" value="ECO:0007669"/>
    <property type="project" value="UniProtKB-UniRule"/>
</dbReference>
<dbReference type="SUPFAM" id="SSF54980">
    <property type="entry name" value="EF-G C-terminal domain-like"/>
    <property type="match status" value="1"/>
</dbReference>
<evidence type="ECO:0000259" key="9">
    <source>
        <dbReference type="PROSITE" id="PS51722"/>
    </source>
</evidence>
<dbReference type="Gene3D" id="3.40.50.300">
    <property type="entry name" value="P-loop containing nucleotide triphosphate hydrolases"/>
    <property type="match status" value="1"/>
</dbReference>
<dbReference type="PROSITE" id="PS00301">
    <property type="entry name" value="G_TR_1"/>
    <property type="match status" value="1"/>
</dbReference>
<dbReference type="HAMAP" id="MF_00072">
    <property type="entry name" value="Rel_fac_3"/>
    <property type="match status" value="1"/>
</dbReference>
<dbReference type="GO" id="GO:0097216">
    <property type="term" value="F:guanosine tetraphosphate binding"/>
    <property type="evidence" value="ECO:0007669"/>
    <property type="project" value="UniProtKB-ARBA"/>
</dbReference>
<evidence type="ECO:0000256" key="3">
    <source>
        <dbReference type="ARBA" id="ARBA00022490"/>
    </source>
</evidence>
<evidence type="ECO:0000256" key="6">
    <source>
        <dbReference type="ARBA" id="ARBA00023134"/>
    </source>
</evidence>
<feature type="binding site" evidence="8">
    <location>
        <begin position="81"/>
        <end position="85"/>
    </location>
    <ligand>
        <name>GTP</name>
        <dbReference type="ChEBI" id="CHEBI:37565"/>
    </ligand>
</feature>
<dbReference type="Pfam" id="PF22042">
    <property type="entry name" value="EF-G_D2"/>
    <property type="match status" value="1"/>
</dbReference>
<dbReference type="PANTHER" id="PTHR43556:SF2">
    <property type="entry name" value="PEPTIDE CHAIN RELEASE FACTOR RF3"/>
    <property type="match status" value="1"/>
</dbReference>
<dbReference type="InterPro" id="IPR031157">
    <property type="entry name" value="G_TR_CS"/>
</dbReference>
<evidence type="ECO:0000256" key="8">
    <source>
        <dbReference type="HAMAP-Rule" id="MF_00072"/>
    </source>
</evidence>
<evidence type="ECO:0000256" key="5">
    <source>
        <dbReference type="ARBA" id="ARBA00022917"/>
    </source>
</evidence>
<name>A0A2U0S9D2_9SPHN</name>
<dbReference type="NCBIfam" id="TIGR00231">
    <property type="entry name" value="small_GTP"/>
    <property type="match status" value="1"/>
</dbReference>